<protein>
    <submittedName>
        <fullName evidence="2">L-lactate dehydrogenase complex protein LldG</fullName>
    </submittedName>
</protein>
<organism evidence="2 3">
    <name type="scientific">Sporolituus thermophilus DSM 23256</name>
    <dbReference type="NCBI Taxonomy" id="1123285"/>
    <lineage>
        <taxon>Bacteria</taxon>
        <taxon>Bacillati</taxon>
        <taxon>Bacillota</taxon>
        <taxon>Negativicutes</taxon>
        <taxon>Selenomonadales</taxon>
        <taxon>Sporomusaceae</taxon>
        <taxon>Sporolituus</taxon>
    </lineage>
</organism>
<dbReference type="PANTHER" id="PTHR43682:SF1">
    <property type="entry name" value="LACTATE UTILIZATION PROTEIN C"/>
    <property type="match status" value="1"/>
</dbReference>
<evidence type="ECO:0000313" key="3">
    <source>
        <dbReference type="Proteomes" id="UP000243333"/>
    </source>
</evidence>
<dbReference type="OrthoDB" id="9794157at2"/>
<reference evidence="3" key="1">
    <citation type="submission" date="2016-10" db="EMBL/GenBank/DDBJ databases">
        <authorList>
            <person name="Varghese N."/>
            <person name="Submissions S."/>
        </authorList>
    </citation>
    <scope>NUCLEOTIDE SEQUENCE [LARGE SCALE GENOMIC DNA]</scope>
    <source>
        <strain evidence="3">DSM 23256</strain>
    </source>
</reference>
<dbReference type="STRING" id="1123285.SAMN05660235_00357"/>
<dbReference type="Gene3D" id="3.40.50.10420">
    <property type="entry name" value="NagB/RpiA/CoA transferase-like"/>
    <property type="match status" value="1"/>
</dbReference>
<dbReference type="Pfam" id="PF02589">
    <property type="entry name" value="LUD_dom"/>
    <property type="match status" value="1"/>
</dbReference>
<dbReference type="Proteomes" id="UP000243333">
    <property type="component" value="Unassembled WGS sequence"/>
</dbReference>
<gene>
    <name evidence="2" type="ORF">SAMN05660235_00357</name>
</gene>
<evidence type="ECO:0000259" key="1">
    <source>
        <dbReference type="Pfam" id="PF02589"/>
    </source>
</evidence>
<keyword evidence="3" id="KW-1185">Reference proteome</keyword>
<proteinExistence type="predicted"/>
<dbReference type="EMBL" id="FNBU01000002">
    <property type="protein sequence ID" value="SDF08007.1"/>
    <property type="molecule type" value="Genomic_DNA"/>
</dbReference>
<accession>A0A1G7I5L5</accession>
<sequence>MKRVCTNWNQAFPKGRMGLEFFPEFEMRAKNAAAEVIRVKTLAEAKNAIVNLIKHSGAKKVVAVECPLQRAANIHQAIQELGTELHSTPADIAANAATADIGISGVEFGVAETGSVCLDAYSIESRLVSTLPPIHVVFMNSNNIVPDIAAAFEIFSQVFERGYISLITGPSRTADIERVLTIGVHGPSRFVIIAVDEEITGGES</sequence>
<name>A0A1G7I5L5_9FIRM</name>
<dbReference type="InterPro" id="IPR003741">
    <property type="entry name" value="LUD_dom"/>
</dbReference>
<dbReference type="InterPro" id="IPR024185">
    <property type="entry name" value="FTHF_cligase-like_sf"/>
</dbReference>
<dbReference type="RefSeq" id="WP_093687530.1">
    <property type="nucleotide sequence ID" value="NZ_FNBU01000002.1"/>
</dbReference>
<evidence type="ECO:0000313" key="2">
    <source>
        <dbReference type="EMBL" id="SDF08007.1"/>
    </source>
</evidence>
<dbReference type="PANTHER" id="PTHR43682">
    <property type="entry name" value="LACTATE UTILIZATION PROTEIN C"/>
    <property type="match status" value="1"/>
</dbReference>
<dbReference type="AlphaFoldDB" id="A0A1G7I5L5"/>
<feature type="domain" description="LUD" evidence="1">
    <location>
        <begin position="24"/>
        <end position="195"/>
    </location>
</feature>
<dbReference type="SUPFAM" id="SSF100950">
    <property type="entry name" value="NagB/RpiA/CoA transferase-like"/>
    <property type="match status" value="1"/>
</dbReference>
<dbReference type="InterPro" id="IPR037171">
    <property type="entry name" value="NagB/RpiA_transferase-like"/>
</dbReference>